<evidence type="ECO:0000256" key="2">
    <source>
        <dbReference type="SAM" id="Phobius"/>
    </source>
</evidence>
<reference evidence="3 4" key="1">
    <citation type="submission" date="2014-07" db="EMBL/GenBank/DDBJ databases">
        <title>Methanogenic archaea and the global carbon cycle.</title>
        <authorList>
            <person name="Henriksen J.R."/>
            <person name="Luke J."/>
            <person name="Reinhart S."/>
            <person name="Benedict M.N."/>
            <person name="Youngblut N.D."/>
            <person name="Metcalf M.E."/>
            <person name="Whitaker R.J."/>
            <person name="Metcalf W.W."/>
        </authorList>
    </citation>
    <scope>NUCLEOTIDE SEQUENCE [LARGE SCALE GENOMIC DNA]</scope>
    <source>
        <strain evidence="3 4">Z-7289</strain>
    </source>
</reference>
<dbReference type="InterPro" id="IPR008887">
    <property type="entry name" value="UPF0228"/>
</dbReference>
<dbReference type="GeneID" id="24805210"/>
<keyword evidence="2" id="KW-1133">Transmembrane helix</keyword>
<dbReference type="RefSeq" id="WP_048124602.1">
    <property type="nucleotide sequence ID" value="NZ_CP009515.1"/>
</dbReference>
<name>A0A0E3WQK7_9EURY</name>
<dbReference type="PATRIC" id="fig|1434111.4.peg.656"/>
<evidence type="ECO:0000313" key="3">
    <source>
        <dbReference type="EMBL" id="AKB73785.1"/>
    </source>
</evidence>
<dbReference type="AlphaFoldDB" id="A0A0E3WQK7"/>
<accession>A0A0E3WQK7</accession>
<feature type="transmembrane region" description="Helical" evidence="2">
    <location>
        <begin position="7"/>
        <end position="25"/>
    </location>
</feature>
<dbReference type="Pfam" id="PF05727">
    <property type="entry name" value="UPF0228"/>
    <property type="match status" value="1"/>
</dbReference>
<dbReference type="STRING" id="1434111.MSLAZ_0524"/>
<dbReference type="EMBL" id="CP009515">
    <property type="protein sequence ID" value="AKB73785.1"/>
    <property type="molecule type" value="Genomic_DNA"/>
</dbReference>
<sequence length="195" mass="22772">MSKINKEIAIFIVFLIFVVVIGLFVKMTIFTPTVNPGQEERKVAGLIIQFRDGVSEQEAKSILKNYNLARYKLDFTVDIPDNYYIIVDEDNIMDVKSELRDENWTEATPALEKGNYYITKKGDYYIIAIAEQNIHNEIFIEMLNKYNLEVKKFVYCHVIITDHPESGISEEHANKLKRELELNENVFTVYFESIE</sequence>
<organism evidence="3 4">
    <name type="scientific">Methanosarcina lacustris Z-7289</name>
    <dbReference type="NCBI Taxonomy" id="1434111"/>
    <lineage>
        <taxon>Archaea</taxon>
        <taxon>Methanobacteriati</taxon>
        <taxon>Methanobacteriota</taxon>
        <taxon>Stenosarchaea group</taxon>
        <taxon>Methanomicrobia</taxon>
        <taxon>Methanosarcinales</taxon>
        <taxon>Methanosarcinaceae</taxon>
        <taxon>Methanosarcina</taxon>
    </lineage>
</organism>
<gene>
    <name evidence="3" type="ORF">MSLAZ_0524</name>
</gene>
<keyword evidence="4" id="KW-1185">Reference proteome</keyword>
<dbReference type="Proteomes" id="UP000033072">
    <property type="component" value="Chromosome"/>
</dbReference>
<proteinExistence type="inferred from homology"/>
<evidence type="ECO:0000256" key="1">
    <source>
        <dbReference type="ARBA" id="ARBA00009746"/>
    </source>
</evidence>
<dbReference type="HOGENOM" id="CLU_106567_0_0_2"/>
<dbReference type="KEGG" id="mls:MSLAZ_0524"/>
<protein>
    <submittedName>
        <fullName evidence="3">Uncharacterized protein</fullName>
    </submittedName>
</protein>
<comment type="similarity">
    <text evidence="1">Belongs to the UPF0228 family.</text>
</comment>
<keyword evidence="2" id="KW-0812">Transmembrane</keyword>
<evidence type="ECO:0000313" key="4">
    <source>
        <dbReference type="Proteomes" id="UP000033072"/>
    </source>
</evidence>
<keyword evidence="2" id="KW-0472">Membrane</keyword>